<feature type="domain" description="N-acetyltransferase" evidence="3">
    <location>
        <begin position="16"/>
        <end position="165"/>
    </location>
</feature>
<dbReference type="EMBL" id="BSFM01000006">
    <property type="protein sequence ID" value="GLK83360.1"/>
    <property type="molecule type" value="Genomic_DNA"/>
</dbReference>
<evidence type="ECO:0000313" key="4">
    <source>
        <dbReference type="EMBL" id="GLK83360.1"/>
    </source>
</evidence>
<sequence length="165" mass="17768">MSWKITDITRAWRAPPAFRPAAAADAEALAALHAASFRFGWEAAEFERLLADRLSRALVATEGPGGRVTGFILLHGVAPEMEILSIAVARSHRGGGIGRALVQKAMARLAAEGIATLFLEVEEGNRPAVTLYEKTGFREIGRRPGYYRDAAGKPVAAIAMRRDLA</sequence>
<dbReference type="SUPFAM" id="SSF55729">
    <property type="entry name" value="Acyl-CoA N-acyltransferases (Nat)"/>
    <property type="match status" value="1"/>
</dbReference>
<evidence type="ECO:0000313" key="5">
    <source>
        <dbReference type="Proteomes" id="UP001143330"/>
    </source>
</evidence>
<comment type="caution">
    <text evidence="4">The sequence shown here is derived from an EMBL/GenBank/DDBJ whole genome shotgun (WGS) entry which is preliminary data.</text>
</comment>
<organism evidence="4 5">
    <name type="scientific">Ancylobacter defluvii</name>
    <dbReference type="NCBI Taxonomy" id="1282440"/>
    <lineage>
        <taxon>Bacteria</taxon>
        <taxon>Pseudomonadati</taxon>
        <taxon>Pseudomonadota</taxon>
        <taxon>Alphaproteobacteria</taxon>
        <taxon>Hyphomicrobiales</taxon>
        <taxon>Xanthobacteraceae</taxon>
        <taxon>Ancylobacter</taxon>
    </lineage>
</organism>
<dbReference type="NCBIfam" id="TIGR01575">
    <property type="entry name" value="rimI"/>
    <property type="match status" value="1"/>
</dbReference>
<dbReference type="Proteomes" id="UP001143330">
    <property type="component" value="Unassembled WGS sequence"/>
</dbReference>
<dbReference type="InterPro" id="IPR000182">
    <property type="entry name" value="GNAT_dom"/>
</dbReference>
<dbReference type="GO" id="GO:0008080">
    <property type="term" value="F:N-acetyltransferase activity"/>
    <property type="evidence" value="ECO:0007669"/>
    <property type="project" value="InterPro"/>
</dbReference>
<keyword evidence="2" id="KW-0012">Acyltransferase</keyword>
<dbReference type="PANTHER" id="PTHR43877">
    <property type="entry name" value="AMINOALKYLPHOSPHONATE N-ACETYLTRANSFERASE-RELATED-RELATED"/>
    <property type="match status" value="1"/>
</dbReference>
<evidence type="ECO:0000256" key="1">
    <source>
        <dbReference type="ARBA" id="ARBA00022679"/>
    </source>
</evidence>
<dbReference type="CDD" id="cd04301">
    <property type="entry name" value="NAT_SF"/>
    <property type="match status" value="1"/>
</dbReference>
<keyword evidence="5" id="KW-1185">Reference proteome</keyword>
<reference evidence="4" key="2">
    <citation type="submission" date="2023-01" db="EMBL/GenBank/DDBJ databases">
        <authorList>
            <person name="Sun Q."/>
            <person name="Evtushenko L."/>
        </authorList>
    </citation>
    <scope>NUCLEOTIDE SEQUENCE</scope>
    <source>
        <strain evidence="4">VKM B-2789</strain>
    </source>
</reference>
<gene>
    <name evidence="4" type="ORF">GCM10017653_14290</name>
</gene>
<dbReference type="InterPro" id="IPR016181">
    <property type="entry name" value="Acyl_CoA_acyltransferase"/>
</dbReference>
<evidence type="ECO:0000256" key="2">
    <source>
        <dbReference type="ARBA" id="ARBA00023315"/>
    </source>
</evidence>
<proteinExistence type="predicted"/>
<dbReference type="InterPro" id="IPR006464">
    <property type="entry name" value="AcTrfase_RimI/Ard1"/>
</dbReference>
<accession>A0A9W6JWF5</accession>
<dbReference type="RefSeq" id="WP_213366905.1">
    <property type="nucleotide sequence ID" value="NZ_BSFM01000006.1"/>
</dbReference>
<dbReference type="AlphaFoldDB" id="A0A9W6JWF5"/>
<name>A0A9W6JWF5_9HYPH</name>
<dbReference type="Pfam" id="PF00583">
    <property type="entry name" value="Acetyltransf_1"/>
    <property type="match status" value="1"/>
</dbReference>
<protein>
    <submittedName>
        <fullName evidence="4">Ribosomal-protein-alanine acetyltransferase</fullName>
    </submittedName>
</protein>
<reference evidence="4" key="1">
    <citation type="journal article" date="2014" name="Int. J. Syst. Evol. Microbiol.">
        <title>Complete genome sequence of Corynebacterium casei LMG S-19264T (=DSM 44701T), isolated from a smear-ripened cheese.</title>
        <authorList>
            <consortium name="US DOE Joint Genome Institute (JGI-PGF)"/>
            <person name="Walter F."/>
            <person name="Albersmeier A."/>
            <person name="Kalinowski J."/>
            <person name="Ruckert C."/>
        </authorList>
    </citation>
    <scope>NUCLEOTIDE SEQUENCE</scope>
    <source>
        <strain evidence="4">VKM B-2789</strain>
    </source>
</reference>
<dbReference type="InterPro" id="IPR050832">
    <property type="entry name" value="Bact_Acetyltransf"/>
</dbReference>
<evidence type="ECO:0000259" key="3">
    <source>
        <dbReference type="PROSITE" id="PS51186"/>
    </source>
</evidence>
<keyword evidence="1" id="KW-0808">Transferase</keyword>
<dbReference type="Gene3D" id="3.40.630.30">
    <property type="match status" value="1"/>
</dbReference>
<dbReference type="PROSITE" id="PS51186">
    <property type="entry name" value="GNAT"/>
    <property type="match status" value="1"/>
</dbReference>